<evidence type="ECO:0000256" key="1">
    <source>
        <dbReference type="SAM" id="Phobius"/>
    </source>
</evidence>
<dbReference type="PANTHER" id="PTHR21274">
    <property type="entry name" value="MECKELIN"/>
    <property type="match status" value="1"/>
</dbReference>
<dbReference type="PANTHER" id="PTHR21274:SF0">
    <property type="entry name" value="MECKELIN"/>
    <property type="match status" value="1"/>
</dbReference>
<evidence type="ECO:0008006" key="4">
    <source>
        <dbReference type="Google" id="ProtNLM"/>
    </source>
</evidence>
<feature type="transmembrane region" description="Helical" evidence="1">
    <location>
        <begin position="905"/>
        <end position="930"/>
    </location>
</feature>
<keyword evidence="1" id="KW-0812">Transmembrane</keyword>
<feature type="transmembrane region" description="Helical" evidence="1">
    <location>
        <begin position="560"/>
        <end position="578"/>
    </location>
</feature>
<feature type="transmembrane region" description="Helical" evidence="1">
    <location>
        <begin position="522"/>
        <end position="540"/>
    </location>
</feature>
<protein>
    <recommendedName>
        <fullName evidence="4">Meckelin</fullName>
    </recommendedName>
</protein>
<dbReference type="AlphaFoldDB" id="A0A1A9UNG6"/>
<reference evidence="2" key="1">
    <citation type="submission" date="2020-05" db="UniProtKB">
        <authorList>
            <consortium name="EnsemblMetazoa"/>
        </authorList>
    </citation>
    <scope>IDENTIFICATION</scope>
    <source>
        <strain evidence="2">TTRI</strain>
    </source>
</reference>
<dbReference type="InterPro" id="IPR019170">
    <property type="entry name" value="Meckelin"/>
</dbReference>
<dbReference type="Pfam" id="PF09773">
    <property type="entry name" value="Meckelin"/>
    <property type="match status" value="1"/>
</dbReference>
<keyword evidence="1" id="KW-1133">Transmembrane helix</keyword>
<keyword evidence="1" id="KW-0472">Membrane</keyword>
<dbReference type="VEuPathDB" id="VectorBase:GAUT010318"/>
<proteinExistence type="predicted"/>
<feature type="transmembrane region" description="Helical" evidence="1">
    <location>
        <begin position="470"/>
        <end position="491"/>
    </location>
</feature>
<dbReference type="EnsemblMetazoa" id="GAUT010318-RA">
    <property type="protein sequence ID" value="GAUT010318-PA"/>
    <property type="gene ID" value="GAUT010318"/>
</dbReference>
<name>A0A1A9UNG6_GLOAU</name>
<evidence type="ECO:0000313" key="3">
    <source>
        <dbReference type="Proteomes" id="UP000078200"/>
    </source>
</evidence>
<dbReference type="GO" id="GO:0036038">
    <property type="term" value="C:MKS complex"/>
    <property type="evidence" value="ECO:0007669"/>
    <property type="project" value="InterPro"/>
</dbReference>
<accession>A0A1A9UNG6</accession>
<sequence length="967" mass="112502">MLTNSRTPCEKWGQNLESSNDKFSCVCNASLITTLTIYDTVKERKICEDICQKNQLLNNQVFDNLCQNTNLAQHSSNCKYKYINRTSRFGNMESSLNMIEIAYKNWRHDNDCVHCDLHYNFQYQNYCIAKILLRPYLNYDSFWQAATTHYNYNELKFAAFFCISLHNNTACNHLANLCVTAFYAVGKNSPCNRFLLTQASETLYRYGGMDDQLLGREIKPFLYYRKEFQSLGMFTSHFYLKVSFKSLCQDLKLLALRQKNNHLNIFETIYDVGGSLHIWGPMKLSSMNLCSKLDDSNFVRFRLATEKVKCSLTLENLIDIASLYGRNRYISWFLNYTTKEEPQRILMQTLPILIEDLNKENEPLQGRDWLLVKRFQLIYFYTHQNIKNDLPTYENSYKLSIYRFGRYVERVELHTVIFEGNQIGVPLIKMKYRYLDFSQNLTLDSRLPFEFVISFVRQGEQSINEVLNELSFPMLLLFTVALTLLRMWGLLRQRQGISASPLSSVNNEDFCSITLVEFLLQLADYTSFALLIYFLLYVYLNSLIYYTQNYAELTLPLLKGYNYLQFVMCAAAVLKLITTSIKFWHLSHFNVFFIDWERPRYSDTNNINLKSNFETSSACSNAGSPANKCMVSAWRSIFLINEWVRLSSSQKTSTLFQNFATYIAFNIFATDAVTHNDSTLKLFVFTLSSLTIYCLQYVLHNTLITHLLGNPMQTFINHCSLANISIFVLIEPSSGYYIHGRSPNGFTDTDVPTIITEFQRENQSLCERRGLLNNADQCYIIIPPKNLYNYFNKLLLRLQRSVDSASAIRGDNNGIFQTRYHKDISRAEGSLEKTSIAYSNINRFFCAFVDHGIKDMDYIIKEKTLLERLLNCELNQHINESKGTFYEDKSYSFNHLFLYGHDFHLFILHFLILTAVYSLFTNALVAVVVFENFLSLLDFSNVVSADESSTKTQVPTRNEGENTSRNF</sequence>
<organism evidence="2 3">
    <name type="scientific">Glossina austeni</name>
    <name type="common">Savannah tsetse fly</name>
    <dbReference type="NCBI Taxonomy" id="7395"/>
    <lineage>
        <taxon>Eukaryota</taxon>
        <taxon>Metazoa</taxon>
        <taxon>Ecdysozoa</taxon>
        <taxon>Arthropoda</taxon>
        <taxon>Hexapoda</taxon>
        <taxon>Insecta</taxon>
        <taxon>Pterygota</taxon>
        <taxon>Neoptera</taxon>
        <taxon>Endopterygota</taxon>
        <taxon>Diptera</taxon>
        <taxon>Brachycera</taxon>
        <taxon>Muscomorpha</taxon>
        <taxon>Hippoboscoidea</taxon>
        <taxon>Glossinidae</taxon>
        <taxon>Glossina</taxon>
    </lineage>
</organism>
<dbReference type="Proteomes" id="UP000078200">
    <property type="component" value="Unassembled WGS sequence"/>
</dbReference>
<evidence type="ECO:0000313" key="2">
    <source>
        <dbReference type="EnsemblMetazoa" id="GAUT010318-PA"/>
    </source>
</evidence>
<keyword evidence="3" id="KW-1185">Reference proteome</keyword>
<dbReference type="GO" id="GO:0060271">
    <property type="term" value="P:cilium assembly"/>
    <property type="evidence" value="ECO:0007669"/>
    <property type="project" value="InterPro"/>
</dbReference>
<dbReference type="STRING" id="7395.A0A1A9UNG6"/>